<accession>A0ABU2VQN5</accession>
<dbReference type="RefSeq" id="WP_311720559.1">
    <property type="nucleotide sequence ID" value="NZ_JAVREZ010000034.1"/>
</dbReference>
<dbReference type="EMBL" id="JAVREZ010000034">
    <property type="protein sequence ID" value="MDT0487920.1"/>
    <property type="molecule type" value="Genomic_DNA"/>
</dbReference>
<organism evidence="6 7">
    <name type="scientific">Streptomyces doebereineriae</name>
    <dbReference type="NCBI Taxonomy" id="3075528"/>
    <lineage>
        <taxon>Bacteria</taxon>
        <taxon>Bacillati</taxon>
        <taxon>Actinomycetota</taxon>
        <taxon>Actinomycetes</taxon>
        <taxon>Kitasatosporales</taxon>
        <taxon>Streptomycetaceae</taxon>
        <taxon>Streptomyces</taxon>
    </lineage>
</organism>
<name>A0ABU2VQN5_9ACTN</name>
<evidence type="ECO:0000256" key="3">
    <source>
        <dbReference type="PROSITE-ProRule" id="PRU01091"/>
    </source>
</evidence>
<keyword evidence="2" id="KW-0597">Phosphoprotein</keyword>
<evidence type="ECO:0000313" key="7">
    <source>
        <dbReference type="Proteomes" id="UP001183824"/>
    </source>
</evidence>
<reference evidence="7" key="1">
    <citation type="submission" date="2023-07" db="EMBL/GenBank/DDBJ databases">
        <title>30 novel species of actinomycetes from the DSMZ collection.</title>
        <authorList>
            <person name="Nouioui I."/>
        </authorList>
    </citation>
    <scope>NUCLEOTIDE SEQUENCE [LARGE SCALE GENOMIC DNA]</scope>
    <source>
        <strain evidence="7">DSM 41640</strain>
    </source>
</reference>
<evidence type="ECO:0000259" key="5">
    <source>
        <dbReference type="PROSITE" id="PS51755"/>
    </source>
</evidence>
<dbReference type="Proteomes" id="UP001183824">
    <property type="component" value="Unassembled WGS sequence"/>
</dbReference>
<feature type="domain" description="OmpR/PhoB-type" evidence="5">
    <location>
        <begin position="130"/>
        <end position="227"/>
    </location>
</feature>
<dbReference type="Gene3D" id="6.10.250.690">
    <property type="match status" value="1"/>
</dbReference>
<dbReference type="Pfam" id="PF00486">
    <property type="entry name" value="Trans_reg_C"/>
    <property type="match status" value="1"/>
</dbReference>
<feature type="domain" description="Response regulatory" evidence="4">
    <location>
        <begin position="9"/>
        <end position="122"/>
    </location>
</feature>
<dbReference type="CDD" id="cd00383">
    <property type="entry name" value="trans_reg_C"/>
    <property type="match status" value="1"/>
</dbReference>
<dbReference type="InterPro" id="IPR001789">
    <property type="entry name" value="Sig_transdc_resp-reg_receiver"/>
</dbReference>
<protein>
    <submittedName>
        <fullName evidence="6">Response regulator transcription factor</fullName>
    </submittedName>
</protein>
<dbReference type="Gene3D" id="1.10.10.10">
    <property type="entry name" value="Winged helix-like DNA-binding domain superfamily/Winged helix DNA-binding domain"/>
    <property type="match status" value="1"/>
</dbReference>
<dbReference type="Pfam" id="PF00072">
    <property type="entry name" value="Response_reg"/>
    <property type="match status" value="1"/>
</dbReference>
<evidence type="ECO:0000256" key="2">
    <source>
        <dbReference type="PROSITE-ProRule" id="PRU00169"/>
    </source>
</evidence>
<dbReference type="PANTHER" id="PTHR48111">
    <property type="entry name" value="REGULATOR OF RPOS"/>
    <property type="match status" value="1"/>
</dbReference>
<feature type="DNA-binding region" description="OmpR/PhoB-type" evidence="3">
    <location>
        <begin position="130"/>
        <end position="227"/>
    </location>
</feature>
<dbReference type="PROSITE" id="PS51755">
    <property type="entry name" value="OMPR_PHOB"/>
    <property type="match status" value="1"/>
</dbReference>
<proteinExistence type="predicted"/>
<sequence length="237" mass="26331">MHRSSKPPRVLVVDADSGTRPLLTKLRELGFEVYVAGLGEDAVPAGLTVRPDLVVLDVFLPDGDGFETYGALRAAGIDAPVLFLTAHDRTEAKVRGLMLGADDYVTKPFELEELVARVHVLLRRGRALDCRLLRAGDVTLDPATREVWRDGREVTLSCREFDLLGFLMDNAGQVVTKAQILDRVWRSEFHGESGVVETYVYYLRRKLGDRDQSLIRTVRGVGYLMARDAGHRAPSAQ</sequence>
<keyword evidence="7" id="KW-1185">Reference proteome</keyword>
<keyword evidence="1 3" id="KW-0238">DNA-binding</keyword>
<dbReference type="Gene3D" id="3.40.50.2300">
    <property type="match status" value="1"/>
</dbReference>
<dbReference type="SMART" id="SM00862">
    <property type="entry name" value="Trans_reg_C"/>
    <property type="match status" value="1"/>
</dbReference>
<dbReference type="PANTHER" id="PTHR48111:SF28">
    <property type="entry name" value="TRANSCRIPTIONAL REGULATORY PROTEIN TCRX-RELATED"/>
    <property type="match status" value="1"/>
</dbReference>
<evidence type="ECO:0000313" key="6">
    <source>
        <dbReference type="EMBL" id="MDT0487920.1"/>
    </source>
</evidence>
<evidence type="ECO:0000256" key="1">
    <source>
        <dbReference type="ARBA" id="ARBA00023125"/>
    </source>
</evidence>
<feature type="modified residue" description="4-aspartylphosphate" evidence="2">
    <location>
        <position position="57"/>
    </location>
</feature>
<dbReference type="PROSITE" id="PS50110">
    <property type="entry name" value="RESPONSE_REGULATORY"/>
    <property type="match status" value="1"/>
</dbReference>
<dbReference type="InterPro" id="IPR036388">
    <property type="entry name" value="WH-like_DNA-bd_sf"/>
</dbReference>
<gene>
    <name evidence="6" type="ORF">RNB18_48510</name>
</gene>
<dbReference type="InterPro" id="IPR039420">
    <property type="entry name" value="WalR-like"/>
</dbReference>
<dbReference type="InterPro" id="IPR011006">
    <property type="entry name" value="CheY-like_superfamily"/>
</dbReference>
<dbReference type="SMART" id="SM00448">
    <property type="entry name" value="REC"/>
    <property type="match status" value="1"/>
</dbReference>
<comment type="caution">
    <text evidence="6">The sequence shown here is derived from an EMBL/GenBank/DDBJ whole genome shotgun (WGS) entry which is preliminary data.</text>
</comment>
<dbReference type="SUPFAM" id="SSF52172">
    <property type="entry name" value="CheY-like"/>
    <property type="match status" value="1"/>
</dbReference>
<evidence type="ECO:0000259" key="4">
    <source>
        <dbReference type="PROSITE" id="PS50110"/>
    </source>
</evidence>
<dbReference type="InterPro" id="IPR001867">
    <property type="entry name" value="OmpR/PhoB-type_DNA-bd"/>
</dbReference>